<keyword evidence="4" id="KW-0067">ATP-binding</keyword>
<keyword evidence="4" id="KW-0378">Hydrolase</keyword>
<dbReference type="Proteomes" id="UP000481964">
    <property type="component" value="Unassembled WGS sequence"/>
</dbReference>
<feature type="domain" description="Helicase ATP-binding" evidence="2">
    <location>
        <begin position="42"/>
        <end position="307"/>
    </location>
</feature>
<dbReference type="InterPro" id="IPR027417">
    <property type="entry name" value="P-loop_NTPase"/>
</dbReference>
<sequence>MAFKTRKKEEFSYSSPQEMYQDNKLKKIMGPLDYQAVMLDKYIENYDEKTLALELPTGSGKTLVGLLIGEYRRRKNKEKVVFLCPTNQLVNQVVEQSNLKYGLKAIAFCGKQKEYSPKDKSSFLMAEAIGVTTYSSFFALHSFFEDVDVIIMDDVHSCEDYIMSNWTIQIDGQGTTFIEIAELLKPFISETDYKYLLEDEYIPEVASWCNMLPMPLILNKLDELQSILQQGIEGGSSNYYAYLRMSENLKECNIYIANRKILIRPWIAPTMSFKPFVDAKQRILMSATLGRSGELERITGIEKIFRLPIVNDWDKKGLGRKFFVFPDLSLGKDEQWNIIAALQNLCKKSVFLVPDSQSVDAIKQFYEDNLNDTKVFDAKDIEESKQSFVDSPAATVILANRFDGIDFSDDESRLLFIWNLPKTTNLQEKFLITRMGASKLYAERIRTRIIQAVGRCSRNPSDYSIVCVIGDTIQNDLTKKEKIKQFAPELRAEIQFGLENSMDYSNVNDVLEQAEDFLNRTAVWQRAEEDIVQLRNEYWNEENNAEEQINQKLHQSAILELKFQYSLWKKDYKSAYEYANNIVQNLNAPALNGYKCFWNYMTGCMAYYLFKDGQAEYKTSGIQCLSDAVKENMGIRWLPGLSEKLFFAKSEDVKDTDFFVDCIEKIESIFTLLPTLQKTEKKIESILRDLNSSNGNEFERGHKGLGELLGFISENPNSTGAPDPYWIINENNLVVSEDKIYEEKEQVKKVPISDVSEAGRHKAWIVEHEKRITKGANVYTILITNSDGIDDEARIYADDIYYVNRKEYVDWAVKALTVIRSVWNTFSGEGESEWREAVHKEFIIAGITPKDYLNFVCNKKLKDI</sequence>
<dbReference type="GO" id="GO:0016818">
    <property type="term" value="F:hydrolase activity, acting on acid anhydrides, in phosphorus-containing anhydrides"/>
    <property type="evidence" value="ECO:0007669"/>
    <property type="project" value="InterPro"/>
</dbReference>
<dbReference type="Pfam" id="PF13307">
    <property type="entry name" value="Helicase_C_2"/>
    <property type="match status" value="1"/>
</dbReference>
<dbReference type="Pfam" id="PF04851">
    <property type="entry name" value="ResIII"/>
    <property type="match status" value="1"/>
</dbReference>
<gene>
    <name evidence="3" type="ORF">ERS852492_02073</name>
    <name evidence="4" type="ORF">GKE48_04990</name>
</gene>
<dbReference type="RefSeq" id="WP_055287690.1">
    <property type="nucleotide sequence ID" value="NZ_CABIXW010000005.1"/>
</dbReference>
<evidence type="ECO:0000259" key="2">
    <source>
        <dbReference type="PROSITE" id="PS51192"/>
    </source>
</evidence>
<accession>A0A174ZUQ3</accession>
<evidence type="ECO:0000313" key="4">
    <source>
        <dbReference type="EMBL" id="MSC56810.1"/>
    </source>
</evidence>
<keyword evidence="1" id="KW-0175">Coiled coil</keyword>
<reference evidence="3 5" key="1">
    <citation type="submission" date="2015-09" db="EMBL/GenBank/DDBJ databases">
        <authorList>
            <consortium name="Pathogen Informatics"/>
        </authorList>
    </citation>
    <scope>NUCLEOTIDE SEQUENCE [LARGE SCALE GENOMIC DNA]</scope>
    <source>
        <strain evidence="3 5">2789STDY5834878</strain>
    </source>
</reference>
<evidence type="ECO:0000256" key="1">
    <source>
        <dbReference type="SAM" id="Coils"/>
    </source>
</evidence>
<dbReference type="GO" id="GO:0005524">
    <property type="term" value="F:ATP binding"/>
    <property type="evidence" value="ECO:0007669"/>
    <property type="project" value="InterPro"/>
</dbReference>
<dbReference type="Gene3D" id="3.40.50.300">
    <property type="entry name" value="P-loop containing nucleotide triphosphate hydrolases"/>
    <property type="match status" value="2"/>
</dbReference>
<evidence type="ECO:0000313" key="5">
    <source>
        <dbReference type="Proteomes" id="UP000095780"/>
    </source>
</evidence>
<dbReference type="EMBL" id="CZBV01000005">
    <property type="protein sequence ID" value="CUQ87581.1"/>
    <property type="molecule type" value="Genomic_DNA"/>
</dbReference>
<dbReference type="CDD" id="cd00046">
    <property type="entry name" value="SF2-N"/>
    <property type="match status" value="1"/>
</dbReference>
<name>A0A174ZUQ3_9FIRM</name>
<dbReference type="GO" id="GO:0006139">
    <property type="term" value="P:nucleobase-containing compound metabolic process"/>
    <property type="evidence" value="ECO:0007669"/>
    <property type="project" value="InterPro"/>
</dbReference>
<dbReference type="EMBL" id="WKRD01000003">
    <property type="protein sequence ID" value="MSC56810.1"/>
    <property type="molecule type" value="Genomic_DNA"/>
</dbReference>
<evidence type="ECO:0000313" key="3">
    <source>
        <dbReference type="EMBL" id="CUQ87581.1"/>
    </source>
</evidence>
<dbReference type="InterPro" id="IPR014001">
    <property type="entry name" value="Helicase_ATP-bd"/>
</dbReference>
<feature type="coiled-coil region" evidence="1">
    <location>
        <begin position="524"/>
        <end position="551"/>
    </location>
</feature>
<dbReference type="SUPFAM" id="SSF52540">
    <property type="entry name" value="P-loop containing nucleoside triphosphate hydrolases"/>
    <property type="match status" value="1"/>
</dbReference>
<dbReference type="InterPro" id="IPR006555">
    <property type="entry name" value="ATP-dep_Helicase_C"/>
</dbReference>
<dbReference type="SMART" id="SM00491">
    <property type="entry name" value="HELICc2"/>
    <property type="match status" value="1"/>
</dbReference>
<organism evidence="3 5">
    <name type="scientific">Lachnospira eligens</name>
    <dbReference type="NCBI Taxonomy" id="39485"/>
    <lineage>
        <taxon>Bacteria</taxon>
        <taxon>Bacillati</taxon>
        <taxon>Bacillota</taxon>
        <taxon>Clostridia</taxon>
        <taxon>Lachnospirales</taxon>
        <taxon>Lachnospiraceae</taxon>
        <taxon>Lachnospira</taxon>
    </lineage>
</organism>
<keyword evidence="4" id="KW-0347">Helicase</keyword>
<keyword evidence="4" id="KW-0547">Nucleotide-binding</keyword>
<dbReference type="Proteomes" id="UP000095780">
    <property type="component" value="Unassembled WGS sequence"/>
</dbReference>
<evidence type="ECO:0000313" key="6">
    <source>
        <dbReference type="Proteomes" id="UP000481964"/>
    </source>
</evidence>
<reference evidence="4 6" key="2">
    <citation type="journal article" date="2019" name="Nat. Med.">
        <title>A library of human gut bacterial isolates paired with longitudinal multiomics data enables mechanistic microbiome research.</title>
        <authorList>
            <person name="Poyet M."/>
            <person name="Groussin M."/>
            <person name="Gibbons S.M."/>
            <person name="Avila-Pacheco J."/>
            <person name="Jiang X."/>
            <person name="Kearney S.M."/>
            <person name="Perrotta A.R."/>
            <person name="Berdy B."/>
            <person name="Zhao S."/>
            <person name="Lieberman T.D."/>
            <person name="Swanson P.K."/>
            <person name="Smith M."/>
            <person name="Roesemann S."/>
            <person name="Alexander J.E."/>
            <person name="Rich S.A."/>
            <person name="Livny J."/>
            <person name="Vlamakis H."/>
            <person name="Clish C."/>
            <person name="Bullock K."/>
            <person name="Deik A."/>
            <person name="Scott J."/>
            <person name="Pierce K.A."/>
            <person name="Xavier R.J."/>
            <person name="Alm E.J."/>
        </authorList>
    </citation>
    <scope>NUCLEOTIDE SEQUENCE [LARGE SCALE GENOMIC DNA]</scope>
    <source>
        <strain evidence="4 6">BIOML-A1</strain>
    </source>
</reference>
<proteinExistence type="predicted"/>
<dbReference type="PROSITE" id="PS51192">
    <property type="entry name" value="HELICASE_ATP_BIND_1"/>
    <property type="match status" value="1"/>
</dbReference>
<dbReference type="GO" id="GO:0003677">
    <property type="term" value="F:DNA binding"/>
    <property type="evidence" value="ECO:0007669"/>
    <property type="project" value="InterPro"/>
</dbReference>
<dbReference type="GO" id="GO:0004386">
    <property type="term" value="F:helicase activity"/>
    <property type="evidence" value="ECO:0007669"/>
    <property type="project" value="UniProtKB-KW"/>
</dbReference>
<protein>
    <submittedName>
        <fullName evidence="4">DEAD/DEAH box helicase</fullName>
    </submittedName>
    <submittedName>
        <fullName evidence="3">Hef nuclease</fullName>
    </submittedName>
</protein>
<dbReference type="AlphaFoldDB" id="A0A174ZUQ3"/>
<dbReference type="InterPro" id="IPR006935">
    <property type="entry name" value="Helicase/UvrB_N"/>
</dbReference>
<dbReference type="SMART" id="SM00487">
    <property type="entry name" value="DEXDc"/>
    <property type="match status" value="1"/>
</dbReference>